<name>A0A9D2ADA9_9FIRM</name>
<feature type="chain" id="PRO_5039160259" evidence="4">
    <location>
        <begin position="20"/>
        <end position="323"/>
    </location>
</feature>
<reference evidence="6" key="2">
    <citation type="submission" date="2021-04" db="EMBL/GenBank/DDBJ databases">
        <authorList>
            <person name="Gilroy R."/>
        </authorList>
    </citation>
    <scope>NUCLEOTIDE SEQUENCE</scope>
    <source>
        <strain evidence="6">2239</strain>
    </source>
</reference>
<keyword evidence="3" id="KW-0812">Transmembrane</keyword>
<evidence type="ECO:0000256" key="4">
    <source>
        <dbReference type="SAM" id="SignalP"/>
    </source>
</evidence>
<protein>
    <submittedName>
        <fullName evidence="6">DUF4349 domain-containing protein</fullName>
    </submittedName>
</protein>
<keyword evidence="4" id="KW-0732">Signal</keyword>
<evidence type="ECO:0000256" key="3">
    <source>
        <dbReference type="SAM" id="Phobius"/>
    </source>
</evidence>
<proteinExistence type="predicted"/>
<dbReference type="Pfam" id="PF14257">
    <property type="entry name" value="DUF4349"/>
    <property type="match status" value="1"/>
</dbReference>
<evidence type="ECO:0000313" key="7">
    <source>
        <dbReference type="Proteomes" id="UP000824193"/>
    </source>
</evidence>
<dbReference type="PROSITE" id="PS51257">
    <property type="entry name" value="PROKAR_LIPOPROTEIN"/>
    <property type="match status" value="1"/>
</dbReference>
<reference evidence="6" key="1">
    <citation type="journal article" date="2021" name="PeerJ">
        <title>Extensive microbial diversity within the chicken gut microbiome revealed by metagenomics and culture.</title>
        <authorList>
            <person name="Gilroy R."/>
            <person name="Ravi A."/>
            <person name="Getino M."/>
            <person name="Pursley I."/>
            <person name="Horton D.L."/>
            <person name="Alikhan N.F."/>
            <person name="Baker D."/>
            <person name="Gharbi K."/>
            <person name="Hall N."/>
            <person name="Watson M."/>
            <person name="Adriaenssens E.M."/>
            <person name="Foster-Nyarko E."/>
            <person name="Jarju S."/>
            <person name="Secka A."/>
            <person name="Antonio M."/>
            <person name="Oren A."/>
            <person name="Chaudhuri R.R."/>
            <person name="La Ragione R."/>
            <person name="Hildebrand F."/>
            <person name="Pallen M.J."/>
        </authorList>
    </citation>
    <scope>NUCLEOTIDE SEQUENCE</scope>
    <source>
        <strain evidence="6">2239</strain>
    </source>
</reference>
<feature type="domain" description="DUF4349" evidence="5">
    <location>
        <begin position="69"/>
        <end position="279"/>
    </location>
</feature>
<keyword evidence="3" id="KW-0472">Membrane</keyword>
<feature type="signal peptide" evidence="4">
    <location>
        <begin position="1"/>
        <end position="19"/>
    </location>
</feature>
<accession>A0A9D2ADA9</accession>
<evidence type="ECO:0000256" key="2">
    <source>
        <dbReference type="SAM" id="MobiDB-lite"/>
    </source>
</evidence>
<keyword evidence="3" id="KW-1133">Transmembrane helix</keyword>
<dbReference type="InterPro" id="IPR025645">
    <property type="entry name" value="DUF4349"/>
</dbReference>
<evidence type="ECO:0000313" key="6">
    <source>
        <dbReference type="EMBL" id="HIX05439.1"/>
    </source>
</evidence>
<feature type="coiled-coil region" evidence="1">
    <location>
        <begin position="149"/>
        <end position="176"/>
    </location>
</feature>
<feature type="region of interest" description="Disordered" evidence="2">
    <location>
        <begin position="290"/>
        <end position="323"/>
    </location>
</feature>
<comment type="caution">
    <text evidence="6">The sequence shown here is derived from an EMBL/GenBank/DDBJ whole genome shotgun (WGS) entry which is preliminary data.</text>
</comment>
<sequence length="323" mass="34460">MKRAMSLLLAAALCAGLLAGCGASSGGTAAAMPNSTTVEEGSLDFATGEAADAGLSGTEADRLSPNDGRKIIYNASLEMETEEFDATRDKLLKAASDADAWVQGSDEGGSAENGSRWVRYTFRVPSESYADFLNDASAAGSVTYKSETTEDVTADYVDLEARLESLRTQEARLLELAGQAGDLADLLAIEEQLAQVRYEIESYTGQQRVYDSLLAYSTVDVSLDEVRLLTPVSNNFGSRAVTAFKESWHNFANGVQDVAIGIIYLLPVLLVLVVIVLVVFVILRAARRRRPQKPIQPPPVPHVPAPGSGAATEKPAPKYGPEA</sequence>
<keyword evidence="1" id="KW-0175">Coiled coil</keyword>
<feature type="compositionally biased region" description="Pro residues" evidence="2">
    <location>
        <begin position="294"/>
        <end position="304"/>
    </location>
</feature>
<dbReference type="EMBL" id="DXFW01000013">
    <property type="protein sequence ID" value="HIX05439.1"/>
    <property type="molecule type" value="Genomic_DNA"/>
</dbReference>
<feature type="transmembrane region" description="Helical" evidence="3">
    <location>
        <begin position="262"/>
        <end position="283"/>
    </location>
</feature>
<evidence type="ECO:0000256" key="1">
    <source>
        <dbReference type="SAM" id="Coils"/>
    </source>
</evidence>
<gene>
    <name evidence="6" type="ORF">H9865_04950</name>
</gene>
<dbReference type="AlphaFoldDB" id="A0A9D2ADA9"/>
<dbReference type="Proteomes" id="UP000824193">
    <property type="component" value="Unassembled WGS sequence"/>
</dbReference>
<evidence type="ECO:0000259" key="5">
    <source>
        <dbReference type="Pfam" id="PF14257"/>
    </source>
</evidence>
<organism evidence="6 7">
    <name type="scientific">Candidatus Allofournierella pullicola</name>
    <dbReference type="NCBI Taxonomy" id="2838596"/>
    <lineage>
        <taxon>Bacteria</taxon>
        <taxon>Bacillati</taxon>
        <taxon>Bacillota</taxon>
        <taxon>Clostridia</taxon>
        <taxon>Eubacteriales</taxon>
        <taxon>Oscillospiraceae</taxon>
        <taxon>Allofournierella</taxon>
    </lineage>
</organism>